<dbReference type="OrthoDB" id="426229at2759"/>
<keyword evidence="3" id="KW-1185">Reference proteome</keyword>
<evidence type="ECO:0000313" key="3">
    <source>
        <dbReference type="Proteomes" id="UP000649617"/>
    </source>
</evidence>
<evidence type="ECO:0000313" key="2">
    <source>
        <dbReference type="EMBL" id="CAE7396507.1"/>
    </source>
</evidence>
<organism evidence="2 3">
    <name type="scientific">Symbiodinium pilosum</name>
    <name type="common">Dinoflagellate</name>
    <dbReference type="NCBI Taxonomy" id="2952"/>
    <lineage>
        <taxon>Eukaryota</taxon>
        <taxon>Sar</taxon>
        <taxon>Alveolata</taxon>
        <taxon>Dinophyceae</taxon>
        <taxon>Suessiales</taxon>
        <taxon>Symbiodiniaceae</taxon>
        <taxon>Symbiodinium</taxon>
    </lineage>
</organism>
<sequence>MIPLGGPAPISVGPPTPEMLEKMRRIRFCVIGTFVAAIGRFCTGDIPINELLSGIVGIFLLSDDPNVAPCYACLAHSPLGQCTVGGHGLSCVMAYSFLAGLNAIFLTLKLFVGGPFVLVSFACQGAGAYQGLKLHNQINATLADGPMAPLQRNFPGPGAPGETPGPQPPSFQAFQGTGMRLGG</sequence>
<reference evidence="2" key="1">
    <citation type="submission" date="2021-02" db="EMBL/GenBank/DDBJ databases">
        <authorList>
            <person name="Dougan E. K."/>
            <person name="Rhodes N."/>
            <person name="Thang M."/>
            <person name="Chan C."/>
        </authorList>
    </citation>
    <scope>NUCLEOTIDE SEQUENCE</scope>
</reference>
<dbReference type="Proteomes" id="UP000649617">
    <property type="component" value="Unassembled WGS sequence"/>
</dbReference>
<dbReference type="AlphaFoldDB" id="A0A812QNX0"/>
<accession>A0A812QNX0</accession>
<proteinExistence type="predicted"/>
<gene>
    <name evidence="2" type="ORF">SPIL2461_LOCUS9766</name>
</gene>
<name>A0A812QNX0_SYMPI</name>
<feature type="region of interest" description="Disordered" evidence="1">
    <location>
        <begin position="151"/>
        <end position="183"/>
    </location>
</feature>
<dbReference type="EMBL" id="CAJNIZ010017313">
    <property type="protein sequence ID" value="CAE7396507.1"/>
    <property type="molecule type" value="Genomic_DNA"/>
</dbReference>
<comment type="caution">
    <text evidence="2">The sequence shown here is derived from an EMBL/GenBank/DDBJ whole genome shotgun (WGS) entry which is preliminary data.</text>
</comment>
<protein>
    <submittedName>
        <fullName evidence="2">Uncharacterized protein</fullName>
    </submittedName>
</protein>
<evidence type="ECO:0000256" key="1">
    <source>
        <dbReference type="SAM" id="MobiDB-lite"/>
    </source>
</evidence>